<keyword evidence="2" id="KW-1185">Reference proteome</keyword>
<dbReference type="EMBL" id="FQUQ01000008">
    <property type="protein sequence ID" value="SHG87510.1"/>
    <property type="molecule type" value="Genomic_DNA"/>
</dbReference>
<accession>A0A1M5NDC1</accession>
<dbReference type="Proteomes" id="UP000184287">
    <property type="component" value="Unassembled WGS sequence"/>
</dbReference>
<name>A0A1M5NDC1_9SPHI</name>
<proteinExistence type="predicted"/>
<sequence>MKVPVIIVAAFFFLFKPGLILAQQGPAATMKKLFLLLDKPNDLINKENECFAKMDGLDVLKLNKPFVKTYLTHLKNTGLFSRAYLAAQHKAYQDLEKSILKDGSAIFRDSDIYTLSQDPPSSKELLASLQKSSPLISGTTALITLVFKNYQGYKLIYKLVKEGGYWRIDQINAT</sequence>
<protein>
    <recommendedName>
        <fullName evidence="3">DUF3828 domain-containing protein</fullName>
    </recommendedName>
</protein>
<evidence type="ECO:0000313" key="1">
    <source>
        <dbReference type="EMBL" id="SHG87510.1"/>
    </source>
</evidence>
<gene>
    <name evidence="1" type="ORF">SAMN04488522_10896</name>
</gene>
<reference evidence="2" key="1">
    <citation type="submission" date="2016-11" db="EMBL/GenBank/DDBJ databases">
        <authorList>
            <person name="Varghese N."/>
            <person name="Submissions S."/>
        </authorList>
    </citation>
    <scope>NUCLEOTIDE SEQUENCE [LARGE SCALE GENOMIC DNA]</scope>
    <source>
        <strain evidence="2">DSM 16990</strain>
    </source>
</reference>
<evidence type="ECO:0008006" key="3">
    <source>
        <dbReference type="Google" id="ProtNLM"/>
    </source>
</evidence>
<evidence type="ECO:0000313" key="2">
    <source>
        <dbReference type="Proteomes" id="UP000184287"/>
    </source>
</evidence>
<dbReference type="RefSeq" id="WP_073237933.1">
    <property type="nucleotide sequence ID" value="NZ_FQUQ01000008.1"/>
</dbReference>
<dbReference type="STRING" id="288992.SAMN04488522_10896"/>
<dbReference type="OrthoDB" id="938346at2"/>
<organism evidence="1 2">
    <name type="scientific">Pedobacter caeni</name>
    <dbReference type="NCBI Taxonomy" id="288992"/>
    <lineage>
        <taxon>Bacteria</taxon>
        <taxon>Pseudomonadati</taxon>
        <taxon>Bacteroidota</taxon>
        <taxon>Sphingobacteriia</taxon>
        <taxon>Sphingobacteriales</taxon>
        <taxon>Sphingobacteriaceae</taxon>
        <taxon>Pedobacter</taxon>
    </lineage>
</organism>
<dbReference type="AlphaFoldDB" id="A0A1M5NDC1"/>